<keyword evidence="6" id="KW-0902">Two-component regulatory system</keyword>
<organism evidence="9 10">
    <name type="scientific">Prochlorococcus marinus (strain NATL1A)</name>
    <dbReference type="NCBI Taxonomy" id="167555"/>
    <lineage>
        <taxon>Bacteria</taxon>
        <taxon>Bacillati</taxon>
        <taxon>Cyanobacteriota</taxon>
        <taxon>Cyanophyceae</taxon>
        <taxon>Synechococcales</taxon>
        <taxon>Prochlorococcaceae</taxon>
        <taxon>Prochlorococcus</taxon>
    </lineage>
</organism>
<evidence type="ECO:0000313" key="9">
    <source>
        <dbReference type="EMBL" id="ABM76064.1"/>
    </source>
</evidence>
<dbReference type="InterPro" id="IPR036249">
    <property type="entry name" value="Thioredoxin-like_sf"/>
</dbReference>
<evidence type="ECO:0000313" key="10">
    <source>
        <dbReference type="Proteomes" id="UP000002592"/>
    </source>
</evidence>
<feature type="domain" description="Histidine kinase" evidence="8">
    <location>
        <begin position="152"/>
        <end position="365"/>
    </location>
</feature>
<dbReference type="eggNOG" id="COG2205">
    <property type="taxonomic scope" value="Bacteria"/>
</dbReference>
<dbReference type="SUPFAM" id="SSF55874">
    <property type="entry name" value="ATPase domain of HSP90 chaperone/DNA topoisomerase II/histidine kinase"/>
    <property type="match status" value="1"/>
</dbReference>
<evidence type="ECO:0000256" key="2">
    <source>
        <dbReference type="ARBA" id="ARBA00012438"/>
    </source>
</evidence>
<dbReference type="RefSeq" id="WP_011824087.1">
    <property type="nucleotide sequence ID" value="NC_008819.1"/>
</dbReference>
<dbReference type="Pfam" id="PF02518">
    <property type="entry name" value="HATPase_c"/>
    <property type="match status" value="1"/>
</dbReference>
<dbReference type="Proteomes" id="UP000002592">
    <property type="component" value="Chromosome"/>
</dbReference>
<dbReference type="Gene3D" id="3.40.30.10">
    <property type="entry name" value="Glutaredoxin"/>
    <property type="match status" value="1"/>
</dbReference>
<dbReference type="FunFam" id="3.30.565.10:FF:000006">
    <property type="entry name" value="Sensor histidine kinase WalK"/>
    <property type="match status" value="1"/>
</dbReference>
<dbReference type="KEGG" id="pme:NATL1_15071"/>
<dbReference type="PANTHER" id="PTHR43711">
    <property type="entry name" value="TWO-COMPONENT HISTIDINE KINASE"/>
    <property type="match status" value="1"/>
</dbReference>
<proteinExistence type="predicted"/>
<keyword evidence="5 9" id="KW-0418">Kinase</keyword>
<evidence type="ECO:0000259" key="8">
    <source>
        <dbReference type="PROSITE" id="PS50109"/>
    </source>
</evidence>
<keyword evidence="4" id="KW-0808">Transferase</keyword>
<dbReference type="SMART" id="SM01248">
    <property type="entry name" value="KaiB"/>
    <property type="match status" value="1"/>
</dbReference>
<keyword evidence="3" id="KW-0597">Phosphoprotein</keyword>
<keyword evidence="7" id="KW-0090">Biological rhythms</keyword>
<evidence type="ECO:0000256" key="1">
    <source>
        <dbReference type="ARBA" id="ARBA00000085"/>
    </source>
</evidence>
<dbReference type="PROSITE" id="PS50109">
    <property type="entry name" value="HIS_KIN"/>
    <property type="match status" value="1"/>
</dbReference>
<dbReference type="PRINTS" id="PR00344">
    <property type="entry name" value="BCTRLSENSOR"/>
</dbReference>
<dbReference type="InterPro" id="IPR004358">
    <property type="entry name" value="Sig_transdc_His_kin-like_C"/>
</dbReference>
<dbReference type="InterPro" id="IPR005467">
    <property type="entry name" value="His_kinase_dom"/>
</dbReference>
<comment type="catalytic activity">
    <reaction evidence="1">
        <text>ATP + protein L-histidine = ADP + protein N-phospho-L-histidine.</text>
        <dbReference type="EC" id="2.7.13.3"/>
    </reaction>
</comment>
<dbReference type="SUPFAM" id="SSF52833">
    <property type="entry name" value="Thioredoxin-like"/>
    <property type="match status" value="1"/>
</dbReference>
<sequence>MDSAEANDRRQLKLLLVASRHHLSRSDIRLSIEYLEREDYGFNITLDFSDPSENPELLELYRLVALPALIKLEPSPRQVFAGSSIFEQVKTWVPRWQHEGLSNSIGISLRGKTIESDQTQKELLLEDDLLVLRQENETLTKKIHSQESLLRMVAHELRTPLTAAGLALQSQKLGQISMTKFQDVLKRRLEEIEILSKDLLEVGSTRWETLFNPQKVDLASISAEAILELEKQWLNRKIKINTDIPTDLPSVFADQRRMMQVLLNLIENALKFSEDEGEIFITMLHRTNQWVEVIVRDNGPGIPQEEQQRIFVDRVRLPQTSQETIGFGIGLSVCRRIVEVHGGKIWVVSKPTEGACFYFTVPVWRGQDKVQEALTSGNAGP</sequence>
<dbReference type="Pfam" id="PF07689">
    <property type="entry name" value="KaiB"/>
    <property type="match status" value="1"/>
</dbReference>
<dbReference type="InterPro" id="IPR050736">
    <property type="entry name" value="Sensor_HK_Regulatory"/>
</dbReference>
<reference evidence="10" key="1">
    <citation type="journal article" date="2007" name="PLoS Genet.">
        <title>Patterns and implications of gene gain and loss in the evolution of Prochlorococcus.</title>
        <authorList>
            <person name="Kettler G.C."/>
            <person name="Martiny A.C."/>
            <person name="Huang K."/>
            <person name="Zucker J."/>
            <person name="Coleman M.L."/>
            <person name="Rodrigue S."/>
            <person name="Chen F."/>
            <person name="Lapidus A."/>
            <person name="Ferriera S."/>
            <person name="Johnson J."/>
            <person name="Steglich C."/>
            <person name="Church G.M."/>
            <person name="Richardson P."/>
            <person name="Chisholm S.W."/>
        </authorList>
    </citation>
    <scope>NUCLEOTIDE SEQUENCE [LARGE SCALE GENOMIC DNA]</scope>
    <source>
        <strain evidence="10">NATL1A</strain>
    </source>
</reference>
<dbReference type="AlphaFoldDB" id="A2C3K4"/>
<gene>
    <name evidence="9" type="ordered locus">NATL1_15071</name>
</gene>
<dbReference type="HOGENOM" id="CLU_723030_0_0_3"/>
<name>A2C3K4_PROM1</name>
<dbReference type="GO" id="GO:0048511">
    <property type="term" value="P:rhythmic process"/>
    <property type="evidence" value="ECO:0007669"/>
    <property type="project" value="UniProtKB-KW"/>
</dbReference>
<dbReference type="Gene3D" id="3.30.565.10">
    <property type="entry name" value="Histidine kinase-like ATPase, C-terminal domain"/>
    <property type="match status" value="1"/>
</dbReference>
<evidence type="ECO:0000256" key="6">
    <source>
        <dbReference type="ARBA" id="ARBA00023012"/>
    </source>
</evidence>
<dbReference type="GO" id="GO:0000155">
    <property type="term" value="F:phosphorelay sensor kinase activity"/>
    <property type="evidence" value="ECO:0007669"/>
    <property type="project" value="InterPro"/>
</dbReference>
<evidence type="ECO:0000256" key="5">
    <source>
        <dbReference type="ARBA" id="ARBA00022777"/>
    </source>
</evidence>
<evidence type="ECO:0000256" key="7">
    <source>
        <dbReference type="ARBA" id="ARBA00023108"/>
    </source>
</evidence>
<protein>
    <recommendedName>
        <fullName evidence="2">histidine kinase</fullName>
        <ecNumber evidence="2">2.7.13.3</ecNumber>
    </recommendedName>
</protein>
<dbReference type="CDD" id="cd00075">
    <property type="entry name" value="HATPase"/>
    <property type="match status" value="1"/>
</dbReference>
<dbReference type="InterPro" id="IPR003661">
    <property type="entry name" value="HisK_dim/P_dom"/>
</dbReference>
<dbReference type="InterPro" id="IPR003594">
    <property type="entry name" value="HATPase_dom"/>
</dbReference>
<dbReference type="EC" id="2.7.13.3" evidence="2"/>
<dbReference type="CDD" id="cd00082">
    <property type="entry name" value="HisKA"/>
    <property type="match status" value="1"/>
</dbReference>
<dbReference type="Gene3D" id="1.10.287.130">
    <property type="match status" value="1"/>
</dbReference>
<dbReference type="SMART" id="SM00387">
    <property type="entry name" value="HATPase_c"/>
    <property type="match status" value="1"/>
</dbReference>
<dbReference type="InterPro" id="IPR036097">
    <property type="entry name" value="HisK_dim/P_sf"/>
</dbReference>
<dbReference type="SUPFAM" id="SSF47384">
    <property type="entry name" value="Homodimeric domain of signal transducing histidine kinase"/>
    <property type="match status" value="1"/>
</dbReference>
<evidence type="ECO:0000256" key="4">
    <source>
        <dbReference type="ARBA" id="ARBA00022679"/>
    </source>
</evidence>
<dbReference type="InterPro" id="IPR036890">
    <property type="entry name" value="HATPase_C_sf"/>
</dbReference>
<accession>A2C3K4</accession>
<dbReference type="EMBL" id="CP000553">
    <property type="protein sequence ID" value="ABM76064.1"/>
    <property type="molecule type" value="Genomic_DNA"/>
</dbReference>
<evidence type="ECO:0000256" key="3">
    <source>
        <dbReference type="ARBA" id="ARBA00022553"/>
    </source>
</evidence>
<dbReference type="InterPro" id="IPR011649">
    <property type="entry name" value="KaiB_domain"/>
</dbReference>
<dbReference type="PANTHER" id="PTHR43711:SF26">
    <property type="entry name" value="SENSOR HISTIDINE KINASE RCSC"/>
    <property type="match status" value="1"/>
</dbReference>
<dbReference type="NCBIfam" id="NF006800">
    <property type="entry name" value="PRK09303.1"/>
    <property type="match status" value="1"/>
</dbReference>